<proteinExistence type="predicted"/>
<comment type="caution">
    <text evidence="1">The sequence shown here is derived from an EMBL/GenBank/DDBJ whole genome shotgun (WGS) entry which is preliminary data.</text>
</comment>
<dbReference type="SUPFAM" id="SSF89360">
    <property type="entry name" value="HesB-like domain"/>
    <property type="match status" value="1"/>
</dbReference>
<name>A0ABW0BK03_9ACTN</name>
<evidence type="ECO:0000313" key="2">
    <source>
        <dbReference type="Proteomes" id="UP001596087"/>
    </source>
</evidence>
<dbReference type="Proteomes" id="UP001596087">
    <property type="component" value="Unassembled WGS sequence"/>
</dbReference>
<reference evidence="2" key="1">
    <citation type="journal article" date="2019" name="Int. J. Syst. Evol. Microbiol.">
        <title>The Global Catalogue of Microorganisms (GCM) 10K type strain sequencing project: providing services to taxonomists for standard genome sequencing and annotation.</title>
        <authorList>
            <consortium name="The Broad Institute Genomics Platform"/>
            <consortium name="The Broad Institute Genome Sequencing Center for Infectious Disease"/>
            <person name="Wu L."/>
            <person name="Ma J."/>
        </authorList>
    </citation>
    <scope>NUCLEOTIDE SEQUENCE [LARGE SCALE GENOMIC DNA]</scope>
    <source>
        <strain evidence="2">DFY41</strain>
    </source>
</reference>
<evidence type="ECO:0000313" key="1">
    <source>
        <dbReference type="EMBL" id="MFC5177056.1"/>
    </source>
</evidence>
<dbReference type="EMBL" id="JBHSKD010000009">
    <property type="protein sequence ID" value="MFC5177056.1"/>
    <property type="molecule type" value="Genomic_DNA"/>
</dbReference>
<dbReference type="RefSeq" id="WP_378589791.1">
    <property type="nucleotide sequence ID" value="NZ_JBHSKD010000009.1"/>
</dbReference>
<dbReference type="Gene3D" id="2.60.300.12">
    <property type="entry name" value="HesB-like domain"/>
    <property type="match status" value="1"/>
</dbReference>
<protein>
    <submittedName>
        <fullName evidence="1">Fe-S cluster assembly protein HesB</fullName>
    </submittedName>
</protein>
<dbReference type="InterPro" id="IPR035903">
    <property type="entry name" value="HesB-like_dom_sf"/>
</dbReference>
<organism evidence="1 2">
    <name type="scientific">Nocardioides taihuensis</name>
    <dbReference type="NCBI Taxonomy" id="1835606"/>
    <lineage>
        <taxon>Bacteria</taxon>
        <taxon>Bacillati</taxon>
        <taxon>Actinomycetota</taxon>
        <taxon>Actinomycetes</taxon>
        <taxon>Propionibacteriales</taxon>
        <taxon>Nocardioidaceae</taxon>
        <taxon>Nocardioides</taxon>
    </lineage>
</organism>
<keyword evidence="2" id="KW-1185">Reference proteome</keyword>
<sequence length="94" mass="9638">MLTLTDNASTLISDIAQQIPQASGLRIATGEVDGQPAFEVTPVADPEPGDQVLEQGGATVYLDQAAALELDDKVLDATVDQGSGSVQFGLAPRG</sequence>
<accession>A0ABW0BK03</accession>
<gene>
    <name evidence="1" type="ORF">ACFPGP_10260</name>
</gene>